<dbReference type="EMBL" id="HG994366">
    <property type="protein sequence ID" value="CAF1901292.1"/>
    <property type="molecule type" value="Genomic_DNA"/>
</dbReference>
<name>A0A078IVC4_BRANA</name>
<proteinExistence type="predicted"/>
<evidence type="ECO:0000313" key="2">
    <source>
        <dbReference type="EMBL" id="CAF1901292.1"/>
    </source>
</evidence>
<dbReference type="EMBL" id="LK033144">
    <property type="protein sequence ID" value="CDY52943.1"/>
    <property type="molecule type" value="Genomic_DNA"/>
</dbReference>
<evidence type="ECO:0000313" key="3">
    <source>
        <dbReference type="EMBL" id="CDY52943.1"/>
    </source>
</evidence>
<reference evidence="3 4" key="1">
    <citation type="journal article" date="2014" name="Science">
        <title>Plant genetics. Early allopolyploid evolution in the post-Neolithic Brassica napus oilseed genome.</title>
        <authorList>
            <person name="Chalhoub B."/>
            <person name="Denoeud F."/>
            <person name="Liu S."/>
            <person name="Parkin I.A."/>
            <person name="Tang H."/>
            <person name="Wang X."/>
            <person name="Chiquet J."/>
            <person name="Belcram H."/>
            <person name="Tong C."/>
            <person name="Samans B."/>
            <person name="Correa M."/>
            <person name="Da Silva C."/>
            <person name="Just J."/>
            <person name="Falentin C."/>
            <person name="Koh C.S."/>
            <person name="Le Clainche I."/>
            <person name="Bernard M."/>
            <person name="Bento P."/>
            <person name="Noel B."/>
            <person name="Labadie K."/>
            <person name="Alberti A."/>
            <person name="Charles M."/>
            <person name="Arnaud D."/>
            <person name="Guo H."/>
            <person name="Daviaud C."/>
            <person name="Alamery S."/>
            <person name="Jabbari K."/>
            <person name="Zhao M."/>
            <person name="Edger P.P."/>
            <person name="Chelaifa H."/>
            <person name="Tack D."/>
            <person name="Lassalle G."/>
            <person name="Mestiri I."/>
            <person name="Schnel N."/>
            <person name="Le Paslier M.C."/>
            <person name="Fan G."/>
            <person name="Renault V."/>
            <person name="Bayer P.E."/>
            <person name="Golicz A.A."/>
            <person name="Manoli S."/>
            <person name="Lee T.H."/>
            <person name="Thi V.H."/>
            <person name="Chalabi S."/>
            <person name="Hu Q."/>
            <person name="Fan C."/>
            <person name="Tollenaere R."/>
            <person name="Lu Y."/>
            <person name="Battail C."/>
            <person name="Shen J."/>
            <person name="Sidebottom C.H."/>
            <person name="Wang X."/>
            <person name="Canaguier A."/>
            <person name="Chauveau A."/>
            <person name="Berard A."/>
            <person name="Deniot G."/>
            <person name="Guan M."/>
            <person name="Liu Z."/>
            <person name="Sun F."/>
            <person name="Lim Y.P."/>
            <person name="Lyons E."/>
            <person name="Town C.D."/>
            <person name="Bancroft I."/>
            <person name="Wang X."/>
            <person name="Meng J."/>
            <person name="Ma J."/>
            <person name="Pires J.C."/>
            <person name="King G.J."/>
            <person name="Brunel D."/>
            <person name="Delourme R."/>
            <person name="Renard M."/>
            <person name="Aury J.M."/>
            <person name="Adams K.L."/>
            <person name="Batley J."/>
            <person name="Snowdon R.J."/>
            <person name="Tost J."/>
            <person name="Edwards D."/>
            <person name="Zhou Y."/>
            <person name="Hua W."/>
            <person name="Sharpe A.G."/>
            <person name="Paterson A.H."/>
            <person name="Guan C."/>
            <person name="Wincker P."/>
        </authorList>
    </citation>
    <scope>NUCLEOTIDE SEQUENCE [LARGE SCALE GENOMIC DNA]</scope>
    <source>
        <strain evidence="4">cv. Darmor-bzh</strain>
    </source>
</reference>
<reference evidence="3" key="2">
    <citation type="submission" date="2014-06" db="EMBL/GenBank/DDBJ databases">
        <authorList>
            <person name="Genoscope - CEA"/>
        </authorList>
    </citation>
    <scope>NUCLEOTIDE SEQUENCE</scope>
</reference>
<reference evidence="2" key="3">
    <citation type="submission" date="2021-01" db="EMBL/GenBank/DDBJ databases">
        <authorList>
            <consortium name="Genoscope - CEA"/>
            <person name="William W."/>
        </authorList>
    </citation>
    <scope>NUCLEOTIDE SEQUENCE</scope>
</reference>
<evidence type="ECO:0000256" key="1">
    <source>
        <dbReference type="SAM" id="MobiDB-lite"/>
    </source>
</evidence>
<dbReference type="Proteomes" id="UP001295469">
    <property type="component" value="Chromosome C02"/>
</dbReference>
<gene>
    <name evidence="3" type="primary">BnaCnng23870D</name>
    <name evidence="2" type="ORF">DARMORV10_C02P21850.1</name>
    <name evidence="3" type="ORF">GSBRNA2T00008134001</name>
</gene>
<organism evidence="3 4">
    <name type="scientific">Brassica napus</name>
    <name type="common">Rape</name>
    <dbReference type="NCBI Taxonomy" id="3708"/>
    <lineage>
        <taxon>Eukaryota</taxon>
        <taxon>Viridiplantae</taxon>
        <taxon>Streptophyta</taxon>
        <taxon>Embryophyta</taxon>
        <taxon>Tracheophyta</taxon>
        <taxon>Spermatophyta</taxon>
        <taxon>Magnoliopsida</taxon>
        <taxon>eudicotyledons</taxon>
        <taxon>Gunneridae</taxon>
        <taxon>Pentapetalae</taxon>
        <taxon>rosids</taxon>
        <taxon>malvids</taxon>
        <taxon>Brassicales</taxon>
        <taxon>Brassicaceae</taxon>
        <taxon>Brassiceae</taxon>
        <taxon>Brassica</taxon>
    </lineage>
</organism>
<sequence length="84" mass="9498">MTVQETQPRQETEESLLAKGGAKTRIRTGEAKPKDEYFSSWDYEGLTAYACKQALTSLNIRGCCFEKIPRESTEFNNTGLNTQE</sequence>
<feature type="region of interest" description="Disordered" evidence="1">
    <location>
        <begin position="1"/>
        <end position="25"/>
    </location>
</feature>
<keyword evidence="4" id="KW-1185">Reference proteome</keyword>
<dbReference type="Proteomes" id="UP000028999">
    <property type="component" value="Unassembled WGS sequence"/>
</dbReference>
<dbReference type="Gramene" id="CDY52943">
    <property type="protein sequence ID" value="CDY52943"/>
    <property type="gene ID" value="GSBRNA2T00008134001"/>
</dbReference>
<evidence type="ECO:0000313" key="4">
    <source>
        <dbReference type="Proteomes" id="UP000028999"/>
    </source>
</evidence>
<dbReference type="AlphaFoldDB" id="A0A078IVC4"/>
<dbReference type="PaxDb" id="3708-A0A078IVC4"/>
<accession>A0A078IVC4</accession>
<protein>
    <submittedName>
        <fullName evidence="2">(rape) hypothetical protein</fullName>
    </submittedName>
    <submittedName>
        <fullName evidence="3">BnaCnng23870D protein</fullName>
    </submittedName>
</protein>